<dbReference type="AlphaFoldDB" id="A0A1F5NV58"/>
<evidence type="ECO:0008006" key="4">
    <source>
        <dbReference type="Google" id="ProtNLM"/>
    </source>
</evidence>
<dbReference type="STRING" id="1817825.A2720_01740"/>
<evidence type="ECO:0000313" key="2">
    <source>
        <dbReference type="EMBL" id="OGE81240.1"/>
    </source>
</evidence>
<keyword evidence="1" id="KW-1133">Transmembrane helix</keyword>
<accession>A0A1F5NV58</accession>
<evidence type="ECO:0000256" key="1">
    <source>
        <dbReference type="SAM" id="Phobius"/>
    </source>
</evidence>
<feature type="transmembrane region" description="Helical" evidence="1">
    <location>
        <begin position="296"/>
        <end position="317"/>
    </location>
</feature>
<reference evidence="2 3" key="1">
    <citation type="journal article" date="2016" name="Nat. Commun.">
        <title>Thousands of microbial genomes shed light on interconnected biogeochemical processes in an aquifer system.</title>
        <authorList>
            <person name="Anantharaman K."/>
            <person name="Brown C.T."/>
            <person name="Hug L.A."/>
            <person name="Sharon I."/>
            <person name="Castelle C.J."/>
            <person name="Probst A.J."/>
            <person name="Thomas B.C."/>
            <person name="Singh A."/>
            <person name="Wilkins M.J."/>
            <person name="Karaoz U."/>
            <person name="Brodie E.L."/>
            <person name="Williams K.H."/>
            <person name="Hubbard S.S."/>
            <person name="Banfield J.F."/>
        </authorList>
    </citation>
    <scope>NUCLEOTIDE SEQUENCE [LARGE SCALE GENOMIC DNA]</scope>
</reference>
<comment type="caution">
    <text evidence="2">The sequence shown here is derived from an EMBL/GenBank/DDBJ whole genome shotgun (WGS) entry which is preliminary data.</text>
</comment>
<dbReference type="Proteomes" id="UP000178892">
    <property type="component" value="Unassembled WGS sequence"/>
</dbReference>
<protein>
    <recommendedName>
        <fullName evidence="4">PPM-type phosphatase domain-containing protein</fullName>
    </recommendedName>
</protein>
<gene>
    <name evidence="2" type="ORF">A2720_01740</name>
</gene>
<organism evidence="2 3">
    <name type="scientific">Candidatus Doudnabacteria bacterium RIFCSPHIGHO2_01_FULL_46_24</name>
    <dbReference type="NCBI Taxonomy" id="1817825"/>
    <lineage>
        <taxon>Bacteria</taxon>
        <taxon>Candidatus Doudnaibacteriota</taxon>
    </lineage>
</organism>
<sequence>MAKLEAQISQIYLIHPEAKSNVIVLHDEKLSNSAQLFLLAEIKSGKHRSQSADLKKIAEIIISTFKANKKLPRESLFESSLAEINENLADLAHKGHKDWLNKFSAGILLAQNGSLYAANSGLVEVTLFRKNDLLEILPADKVQSHPLKIFQNFSVGRLKENDIAILAATNLFNYVSKELFFKILNLHGSEETARNISNILKDSNSDEGFSCFLLKFAGSAEPVPLIMPQTAIYAPLPEDDLVPQTRQLSFFPKAGFPLSNLRHSSREWFRQHVSHVRLFSKIRPKNWNTLSPARKFFLASFLVFILLFSINVVVFGFKLAGRKNTAKVEAGITNLLSTLHEAEAASIYKDGASAQQLLSKARAEFIELNKLKASKAEEFSSVLDDLYKRINKITSIESPRPEAELKFSATMLVRAGSGFLLADQDSKNLSFYQNGSLTYFFLLNNPKDAVTGMTHVPAFGHVVAMGNRLYRINEGAKQLDLIKNLPNPTTGLKFASQRLLAADRNAGQILRLNFSAGKFSDPQILLKADLSGLADFAADANLYLLFGNTVKKYANGIEQSFTLSPLFDPLTAANKLIVVSNIYVLEGTKKRLLIFNKQGVLQSQLIFPNTQALTDFYVDESSRTIFLLDGNKLLSVTF</sequence>
<keyword evidence="1" id="KW-0472">Membrane</keyword>
<evidence type="ECO:0000313" key="3">
    <source>
        <dbReference type="Proteomes" id="UP000178892"/>
    </source>
</evidence>
<proteinExistence type="predicted"/>
<dbReference type="EMBL" id="MFEL01000010">
    <property type="protein sequence ID" value="OGE81240.1"/>
    <property type="molecule type" value="Genomic_DNA"/>
</dbReference>
<name>A0A1F5NV58_9BACT</name>
<keyword evidence="1" id="KW-0812">Transmembrane</keyword>
<dbReference type="SUPFAM" id="SSF63829">
    <property type="entry name" value="Calcium-dependent phosphotriesterase"/>
    <property type="match status" value="1"/>
</dbReference>